<keyword evidence="3" id="KW-0028">Amino-acid biosynthesis</keyword>
<dbReference type="InterPro" id="IPR013708">
    <property type="entry name" value="Shikimate_DH-bd_N"/>
</dbReference>
<name>A0A7H9AL97_9FLAO</name>
<dbReference type="KEGG" id="cagg:HYG79_01745"/>
<dbReference type="InterPro" id="IPR036291">
    <property type="entry name" value="NAD(P)-bd_dom_sf"/>
</dbReference>
<evidence type="ECO:0000256" key="3">
    <source>
        <dbReference type="ARBA" id="ARBA00023141"/>
    </source>
</evidence>
<reference evidence="5 6" key="1">
    <citation type="journal article" date="2006" name="Int. J. Syst. Evol. Microbiol.">
        <title>Costertonia aggregata gen. nov., sp. nov., a mesophilic marine bacterium of the family Flavobacteriaceae, isolated from a mature biofilm.</title>
        <authorList>
            <person name="Kwon K.K."/>
            <person name="Lee Y.K."/>
            <person name="Lee H.K."/>
        </authorList>
    </citation>
    <scope>NUCLEOTIDE SEQUENCE [LARGE SCALE GENOMIC DNA]</scope>
    <source>
        <strain evidence="5 6">KCCM 42265</strain>
    </source>
</reference>
<accession>A0A7H9AL97</accession>
<dbReference type="Gene3D" id="3.40.50.10860">
    <property type="entry name" value="Leucine Dehydrogenase, chain A, domain 1"/>
    <property type="match status" value="1"/>
</dbReference>
<dbReference type="CDD" id="cd01065">
    <property type="entry name" value="NAD_bind_Shikimate_DH"/>
    <property type="match status" value="1"/>
</dbReference>
<dbReference type="Pfam" id="PF08501">
    <property type="entry name" value="Shikimate_dh_N"/>
    <property type="match status" value="1"/>
</dbReference>
<keyword evidence="2" id="KW-0560">Oxidoreductase</keyword>
<dbReference type="Proteomes" id="UP000509302">
    <property type="component" value="Chromosome"/>
</dbReference>
<gene>
    <name evidence="5" type="ORF">HYG79_01745</name>
</gene>
<dbReference type="GO" id="GO:0009423">
    <property type="term" value="P:chorismate biosynthetic process"/>
    <property type="evidence" value="ECO:0007669"/>
    <property type="project" value="TreeGrafter"/>
</dbReference>
<dbReference type="PANTHER" id="PTHR21089:SF1">
    <property type="entry name" value="BIFUNCTIONAL 3-DEHYDROQUINATE DEHYDRATASE_SHIKIMATE DEHYDROGENASE, CHLOROPLASTIC"/>
    <property type="match status" value="1"/>
</dbReference>
<organism evidence="5 6">
    <name type="scientific">Costertonia aggregata</name>
    <dbReference type="NCBI Taxonomy" id="343403"/>
    <lineage>
        <taxon>Bacteria</taxon>
        <taxon>Pseudomonadati</taxon>
        <taxon>Bacteroidota</taxon>
        <taxon>Flavobacteriia</taxon>
        <taxon>Flavobacteriales</taxon>
        <taxon>Flavobacteriaceae</taxon>
        <taxon>Costertonia</taxon>
    </lineage>
</organism>
<comment type="pathway">
    <text evidence="1">Metabolic intermediate biosynthesis; chorismate biosynthesis; chorismate from D-erythrose 4-phosphate and phosphoenolpyruvate: step 4/7.</text>
</comment>
<dbReference type="SUPFAM" id="SSF53223">
    <property type="entry name" value="Aminoacid dehydrogenase-like, N-terminal domain"/>
    <property type="match status" value="1"/>
</dbReference>
<evidence type="ECO:0000313" key="6">
    <source>
        <dbReference type="Proteomes" id="UP000509302"/>
    </source>
</evidence>
<dbReference type="Gene3D" id="3.40.50.720">
    <property type="entry name" value="NAD(P)-binding Rossmann-like Domain"/>
    <property type="match status" value="1"/>
</dbReference>
<dbReference type="GO" id="GO:0009073">
    <property type="term" value="P:aromatic amino acid family biosynthetic process"/>
    <property type="evidence" value="ECO:0007669"/>
    <property type="project" value="UniProtKB-KW"/>
</dbReference>
<sequence length="250" mass="28534">MENTEKNNIRFGLIGKNISYSFSKGYFTEKFQKMGLEDHSYENFDFQEIDEFKEVIAANKNIKGFNVTIPYKEEIIPFLSELDEKASTIGAVNTIKVVENRLVGYNTDAFGFQKSIEPFLKKHHKKALILGTGGASKAIAFVFDELGIDYTFVSRSPEKHQFSYDNLNEAILKEYTVLVNCSPLGTFPKVSEKPSIPYKYIRSTHLLFDLIYNPEKTAFLLAGEEKGATICNGFRMLQLQAEKAWEIWNS</sequence>
<dbReference type="GO" id="GO:0004764">
    <property type="term" value="F:shikimate 3-dehydrogenase (NADP+) activity"/>
    <property type="evidence" value="ECO:0007669"/>
    <property type="project" value="InterPro"/>
</dbReference>
<dbReference type="GO" id="GO:0050661">
    <property type="term" value="F:NADP binding"/>
    <property type="evidence" value="ECO:0007669"/>
    <property type="project" value="TreeGrafter"/>
</dbReference>
<dbReference type="EMBL" id="CP058595">
    <property type="protein sequence ID" value="QLG44124.1"/>
    <property type="molecule type" value="Genomic_DNA"/>
</dbReference>
<dbReference type="RefSeq" id="WP_179240460.1">
    <property type="nucleotide sequence ID" value="NZ_CP058595.1"/>
</dbReference>
<dbReference type="InterPro" id="IPR046346">
    <property type="entry name" value="Aminoacid_DH-like_N_sf"/>
</dbReference>
<feature type="domain" description="Shikimate dehydrogenase substrate binding N-terminal" evidence="4">
    <location>
        <begin position="13"/>
        <end position="95"/>
    </location>
</feature>
<keyword evidence="3" id="KW-0057">Aromatic amino acid biosynthesis</keyword>
<dbReference type="SUPFAM" id="SSF51735">
    <property type="entry name" value="NAD(P)-binding Rossmann-fold domains"/>
    <property type="match status" value="1"/>
</dbReference>
<evidence type="ECO:0000259" key="4">
    <source>
        <dbReference type="Pfam" id="PF08501"/>
    </source>
</evidence>
<keyword evidence="6" id="KW-1185">Reference proteome</keyword>
<evidence type="ECO:0000256" key="1">
    <source>
        <dbReference type="ARBA" id="ARBA00004871"/>
    </source>
</evidence>
<protein>
    <submittedName>
        <fullName evidence="5">Shikimate dehydrogenase</fullName>
    </submittedName>
</protein>
<dbReference type="GO" id="GO:0005829">
    <property type="term" value="C:cytosol"/>
    <property type="evidence" value="ECO:0007669"/>
    <property type="project" value="TreeGrafter"/>
</dbReference>
<evidence type="ECO:0000256" key="2">
    <source>
        <dbReference type="ARBA" id="ARBA00023002"/>
    </source>
</evidence>
<dbReference type="GO" id="GO:0019632">
    <property type="term" value="P:shikimate metabolic process"/>
    <property type="evidence" value="ECO:0007669"/>
    <property type="project" value="TreeGrafter"/>
</dbReference>
<evidence type="ECO:0000313" key="5">
    <source>
        <dbReference type="EMBL" id="QLG44124.1"/>
    </source>
</evidence>
<proteinExistence type="predicted"/>
<dbReference type="InterPro" id="IPR022893">
    <property type="entry name" value="Shikimate_DH_fam"/>
</dbReference>
<dbReference type="PANTHER" id="PTHR21089">
    <property type="entry name" value="SHIKIMATE DEHYDROGENASE"/>
    <property type="match status" value="1"/>
</dbReference>
<dbReference type="AlphaFoldDB" id="A0A7H9AL97"/>